<keyword evidence="3" id="KW-1185">Reference proteome</keyword>
<organism evidence="2 3">
    <name type="scientific">Acinetobacter rongchengensis</name>
    <dbReference type="NCBI Taxonomy" id="2419601"/>
    <lineage>
        <taxon>Bacteria</taxon>
        <taxon>Pseudomonadati</taxon>
        <taxon>Pseudomonadota</taxon>
        <taxon>Gammaproteobacteria</taxon>
        <taxon>Moraxellales</taxon>
        <taxon>Moraxellaceae</taxon>
        <taxon>Acinetobacter</taxon>
    </lineage>
</organism>
<name>A0A3A8ESY5_9GAMM</name>
<accession>A0A3A8ESY5</accession>
<evidence type="ECO:0000313" key="2">
    <source>
        <dbReference type="EMBL" id="RKG37259.1"/>
    </source>
</evidence>
<sequence length="129" mass="15575">MDHIKYFLFSFLILIIFAKLIILPVNEYFILPNYLEYKSKHVENIKNGYACYEGKYKTRSGNYVYEYRIGNSHMTSFSGLKVKFPFSYKRGEFFNKIEINSPKCIFVDYVEIDYFFINAKYVYDFNLFL</sequence>
<feature type="transmembrane region" description="Helical" evidence="1">
    <location>
        <begin position="6"/>
        <end position="31"/>
    </location>
</feature>
<dbReference type="EMBL" id="RAXT01000024">
    <property type="protein sequence ID" value="RKG37259.1"/>
    <property type="molecule type" value="Genomic_DNA"/>
</dbReference>
<evidence type="ECO:0000313" key="3">
    <source>
        <dbReference type="Proteomes" id="UP000280405"/>
    </source>
</evidence>
<dbReference type="OrthoDB" id="9889632at2"/>
<comment type="caution">
    <text evidence="2">The sequence shown here is derived from an EMBL/GenBank/DDBJ whole genome shotgun (WGS) entry which is preliminary data.</text>
</comment>
<protein>
    <submittedName>
        <fullName evidence="2">Uncharacterized protein</fullName>
    </submittedName>
</protein>
<dbReference type="RefSeq" id="WP_120384444.1">
    <property type="nucleotide sequence ID" value="NZ_RAXT01000024.1"/>
</dbReference>
<dbReference type="AlphaFoldDB" id="A0A3A8ESY5"/>
<proteinExistence type="predicted"/>
<keyword evidence="1" id="KW-0472">Membrane</keyword>
<gene>
    <name evidence="2" type="ORF">D7V20_11595</name>
</gene>
<evidence type="ECO:0000256" key="1">
    <source>
        <dbReference type="SAM" id="Phobius"/>
    </source>
</evidence>
<keyword evidence="1" id="KW-1133">Transmembrane helix</keyword>
<keyword evidence="1" id="KW-0812">Transmembrane</keyword>
<reference evidence="2 3" key="1">
    <citation type="submission" date="2018-09" db="EMBL/GenBank/DDBJ databases">
        <title>The draft genome of Acinetobacter spp. strains.</title>
        <authorList>
            <person name="Qin J."/>
            <person name="Feng Y."/>
            <person name="Zong Z."/>
        </authorList>
    </citation>
    <scope>NUCLEOTIDE SEQUENCE [LARGE SCALE GENOMIC DNA]</scope>
    <source>
        <strain evidence="2 3">WCHAc060115</strain>
    </source>
</reference>
<dbReference type="Proteomes" id="UP000280405">
    <property type="component" value="Unassembled WGS sequence"/>
</dbReference>